<keyword evidence="2" id="KW-0808">Transferase</keyword>
<evidence type="ECO:0000256" key="1">
    <source>
        <dbReference type="ARBA" id="ARBA00004684"/>
    </source>
</evidence>
<dbReference type="InterPro" id="IPR008949">
    <property type="entry name" value="Isoprenoid_synthase_dom_sf"/>
</dbReference>
<dbReference type="RefSeq" id="WP_264795795.1">
    <property type="nucleotide sequence ID" value="NZ_BRVS01000008.1"/>
</dbReference>
<dbReference type="PROSITE" id="PS01045">
    <property type="entry name" value="SQUALEN_PHYTOEN_SYN_2"/>
    <property type="match status" value="1"/>
</dbReference>
<dbReference type="InterPro" id="IPR019845">
    <property type="entry name" value="Squalene/phytoene_synthase_CS"/>
</dbReference>
<dbReference type="InterPro" id="IPR044843">
    <property type="entry name" value="Trans_IPPS_bact-type"/>
</dbReference>
<dbReference type="Proteomes" id="UP001209654">
    <property type="component" value="Unassembled WGS sequence"/>
</dbReference>
<sequence length="316" mass="34244">MDNRTQAELYAAVAQEASAVVIRRYSSSFSLATRLLEKPVRRDVESIYALVRIADEIVDGASAGCGSAPEAIRACLDKLEQEALEAAAGAYSSNLVVHAFGLTAKRTGIGADLVRPFFASMRADLERAAHSADSFDEYVYGSAEVVGLMCVRAFLQGKPVDVDRLARLDAGARRLGAAFQKVNFLRDLADDYRDLGRSYFPGISVDGFTEAEKHAVLDGIDADLAAARAVVPELPAGSRTAVAAVHALFAELSARLRRTPAGDLLLRRVRVPNQVKLRLIATAWYRQQVPAARLPVHLPAARLRHLPAAALFRSHR</sequence>
<comment type="caution">
    <text evidence="3">The sequence shown here is derived from an EMBL/GenBank/DDBJ whole genome shotgun (WGS) entry which is preliminary data.</text>
</comment>
<organism evidence="3 4">
    <name type="scientific">Arthrobacter mangrovi</name>
    <dbReference type="NCBI Taxonomy" id="2966350"/>
    <lineage>
        <taxon>Bacteria</taxon>
        <taxon>Bacillati</taxon>
        <taxon>Actinomycetota</taxon>
        <taxon>Actinomycetes</taxon>
        <taxon>Micrococcales</taxon>
        <taxon>Micrococcaceae</taxon>
        <taxon>Arthrobacter</taxon>
    </lineage>
</organism>
<protein>
    <submittedName>
        <fullName evidence="3">Phytoene synthase</fullName>
    </submittedName>
</protein>
<dbReference type="Pfam" id="PF00494">
    <property type="entry name" value="SQS_PSY"/>
    <property type="match status" value="1"/>
</dbReference>
<dbReference type="PANTHER" id="PTHR31480">
    <property type="entry name" value="BIFUNCTIONAL LYCOPENE CYCLASE/PHYTOENE SYNTHASE"/>
    <property type="match status" value="1"/>
</dbReference>
<proteinExistence type="predicted"/>
<reference evidence="3 4" key="1">
    <citation type="journal article" date="2023" name="Int. J. Syst. Evol. Microbiol.">
        <title>Arthrobacter mangrovi sp. nov., an actinobacterium isolated from the rhizosphere of a mangrove.</title>
        <authorList>
            <person name="Hamada M."/>
            <person name="Saitou S."/>
            <person name="Enomoto N."/>
            <person name="Nanri K."/>
            <person name="Hidaka K."/>
            <person name="Miura T."/>
            <person name="Tamura T."/>
        </authorList>
    </citation>
    <scope>NUCLEOTIDE SEQUENCE [LARGE SCALE GENOMIC DNA]</scope>
    <source>
        <strain evidence="3 4">NBRC 112813</strain>
    </source>
</reference>
<dbReference type="SFLD" id="SFLDG01018">
    <property type="entry name" value="Squalene/Phytoene_Synthase_Lik"/>
    <property type="match status" value="1"/>
</dbReference>
<evidence type="ECO:0000256" key="2">
    <source>
        <dbReference type="ARBA" id="ARBA00022679"/>
    </source>
</evidence>
<keyword evidence="4" id="KW-1185">Reference proteome</keyword>
<comment type="pathway">
    <text evidence="1">Carotenoid biosynthesis; phytoene biosynthesis.</text>
</comment>
<name>A0ABQ5MV72_9MICC</name>
<dbReference type="SFLD" id="SFLDG01212">
    <property type="entry name" value="Phytoene_synthase_like"/>
    <property type="match status" value="1"/>
</dbReference>
<gene>
    <name evidence="3" type="ORF">AHIS1636_21300</name>
</gene>
<dbReference type="Gene3D" id="1.10.600.10">
    <property type="entry name" value="Farnesyl Diphosphate Synthase"/>
    <property type="match status" value="1"/>
</dbReference>
<dbReference type="SFLD" id="SFLDS00005">
    <property type="entry name" value="Isoprenoid_Synthase_Type_I"/>
    <property type="match status" value="1"/>
</dbReference>
<evidence type="ECO:0000313" key="4">
    <source>
        <dbReference type="Proteomes" id="UP001209654"/>
    </source>
</evidence>
<accession>A0ABQ5MV72</accession>
<dbReference type="SUPFAM" id="SSF48576">
    <property type="entry name" value="Terpenoid synthases"/>
    <property type="match status" value="1"/>
</dbReference>
<dbReference type="InterPro" id="IPR002060">
    <property type="entry name" value="Squ/phyt_synthse"/>
</dbReference>
<evidence type="ECO:0000313" key="3">
    <source>
        <dbReference type="EMBL" id="GLB67690.1"/>
    </source>
</evidence>
<dbReference type="EMBL" id="BRVS01000008">
    <property type="protein sequence ID" value="GLB67690.1"/>
    <property type="molecule type" value="Genomic_DNA"/>
</dbReference>